<organism evidence="1 2">
    <name type="scientific">Sinanaerobacter chloroacetimidivorans</name>
    <dbReference type="NCBI Taxonomy" id="2818044"/>
    <lineage>
        <taxon>Bacteria</taxon>
        <taxon>Bacillati</taxon>
        <taxon>Bacillota</taxon>
        <taxon>Clostridia</taxon>
        <taxon>Peptostreptococcales</taxon>
        <taxon>Anaerovoracaceae</taxon>
        <taxon>Sinanaerobacter</taxon>
    </lineage>
</organism>
<evidence type="ECO:0008006" key="3">
    <source>
        <dbReference type="Google" id="ProtNLM"/>
    </source>
</evidence>
<keyword evidence="2" id="KW-1185">Reference proteome</keyword>
<accession>A0A8J7VXV2</accession>
<dbReference type="AlphaFoldDB" id="A0A8J7VXV2"/>
<dbReference type="Proteomes" id="UP000675664">
    <property type="component" value="Unassembled WGS sequence"/>
</dbReference>
<evidence type="ECO:0000313" key="1">
    <source>
        <dbReference type="EMBL" id="MBR0597044.1"/>
    </source>
</evidence>
<reference evidence="1" key="1">
    <citation type="submission" date="2021-04" db="EMBL/GenBank/DDBJ databases">
        <title>Sinoanaerobacter chloroacetimidivorans sp. nov., an obligate anaerobic bacterium isolated from anaerobic sludge.</title>
        <authorList>
            <person name="Bao Y."/>
        </authorList>
    </citation>
    <scope>NUCLEOTIDE SEQUENCE</scope>
    <source>
        <strain evidence="1">BAD-6</strain>
    </source>
</reference>
<sequence length="173" mass="20360">MARSTYIPDDIWIRLRGLPSNAKLLYLYLLTNRQNNITGYYNFDAETAIKELKFEEQDFKESINNLVVKELIITDENNMKILLLDYLMIDKVSNINQFKGVNKQMSGIKPNRLHFDFFYELMCYAPKCLDHLDDIIKHYLANNFKSSGSIKDKQIESWIARKLTAHIGDDYLH</sequence>
<proteinExistence type="predicted"/>
<comment type="caution">
    <text evidence="1">The sequence shown here is derived from an EMBL/GenBank/DDBJ whole genome shotgun (WGS) entry which is preliminary data.</text>
</comment>
<reference evidence="1" key="2">
    <citation type="submission" date="2021-04" db="EMBL/GenBank/DDBJ databases">
        <authorList>
            <person name="Liu J."/>
        </authorList>
    </citation>
    <scope>NUCLEOTIDE SEQUENCE</scope>
    <source>
        <strain evidence="1">BAD-6</strain>
    </source>
</reference>
<gene>
    <name evidence="1" type="ORF">KCX82_04085</name>
</gene>
<evidence type="ECO:0000313" key="2">
    <source>
        <dbReference type="Proteomes" id="UP000675664"/>
    </source>
</evidence>
<dbReference type="EMBL" id="JAGSND010000002">
    <property type="protein sequence ID" value="MBR0597044.1"/>
    <property type="molecule type" value="Genomic_DNA"/>
</dbReference>
<dbReference type="RefSeq" id="WP_227017175.1">
    <property type="nucleotide sequence ID" value="NZ_JAGSND010000002.1"/>
</dbReference>
<protein>
    <recommendedName>
        <fullName evidence="3">DnaD domain-containing protein</fullName>
    </recommendedName>
</protein>
<name>A0A8J7VXV2_9FIRM</name>